<evidence type="ECO:0000259" key="2">
    <source>
        <dbReference type="Pfam" id="PF01757"/>
    </source>
</evidence>
<feature type="transmembrane region" description="Helical" evidence="1">
    <location>
        <begin position="243"/>
        <end position="262"/>
    </location>
</feature>
<dbReference type="PANTHER" id="PTHR23028:SF53">
    <property type="entry name" value="ACYL_TRANSF_3 DOMAIN-CONTAINING PROTEIN"/>
    <property type="match status" value="1"/>
</dbReference>
<dbReference type="InterPro" id="IPR043968">
    <property type="entry name" value="SGNH"/>
</dbReference>
<proteinExistence type="predicted"/>
<dbReference type="EMBL" id="SOCP01000003">
    <property type="protein sequence ID" value="TDV54862.1"/>
    <property type="molecule type" value="Genomic_DNA"/>
</dbReference>
<feature type="domain" description="SGNH" evidence="3">
    <location>
        <begin position="445"/>
        <end position="687"/>
    </location>
</feature>
<feature type="transmembrane region" description="Helical" evidence="1">
    <location>
        <begin position="163"/>
        <end position="182"/>
    </location>
</feature>
<gene>
    <name evidence="4" type="ORF">CLV71_103103</name>
</gene>
<evidence type="ECO:0000259" key="3">
    <source>
        <dbReference type="Pfam" id="PF19040"/>
    </source>
</evidence>
<evidence type="ECO:0000313" key="5">
    <source>
        <dbReference type="Proteomes" id="UP000294927"/>
    </source>
</evidence>
<feature type="transmembrane region" description="Helical" evidence="1">
    <location>
        <begin position="99"/>
        <end position="119"/>
    </location>
</feature>
<protein>
    <submittedName>
        <fullName evidence="4">Peptidoglycan/LPS O-acetylase OafA/YrhL</fullName>
    </submittedName>
</protein>
<organism evidence="4 5">
    <name type="scientific">Actinophytocola oryzae</name>
    <dbReference type="NCBI Taxonomy" id="502181"/>
    <lineage>
        <taxon>Bacteria</taxon>
        <taxon>Bacillati</taxon>
        <taxon>Actinomycetota</taxon>
        <taxon>Actinomycetes</taxon>
        <taxon>Pseudonocardiales</taxon>
        <taxon>Pseudonocardiaceae</taxon>
    </lineage>
</organism>
<dbReference type="GO" id="GO:0009103">
    <property type="term" value="P:lipopolysaccharide biosynthetic process"/>
    <property type="evidence" value="ECO:0007669"/>
    <property type="project" value="TreeGrafter"/>
</dbReference>
<dbReference type="GO" id="GO:0016020">
    <property type="term" value="C:membrane"/>
    <property type="evidence" value="ECO:0007669"/>
    <property type="project" value="TreeGrafter"/>
</dbReference>
<sequence length="693" mass="75267">MTDTLEHANANARTRRIMLRVRVPKAANGFRTDIQALRAVAVLAVVANHLWPHGLTGGYVGVDVFFVISGFLITGHLGRELTDTGRVRLGRFYARRVRRLLPAAFLVLGFAVVASYFLLPYPRWAATAQHVIASALYGENWLLAAESVNYSAADTAASLTQHYWSLSVEEQFYLVWPVFLLLCFRYRRVGVVTVGAASLAFCVYFTATSPSEAYFVTPGRMWEFALGAVVALAGARLAIPTRVAGLVATVGLLMIVGSAVVYDQTTVFPGYLALVPTTGTALVILAGNQGWHTGFLALRPLQWLGDISYSLYLWHWPLLLLAPFALGRTLTLPDTLALLAAALILSYLTKIIVEDRGRTWKPLARSTPLTFAAMVLGLVAIVGASLTLGWTYDRHVAQAAREAPSPVERCHGADAMSGGCADPFRPARVTAMGPANEYYQLPSECRLLDDNMAGDTKTTNVCDFSGGAPDPEVVYLVGDSHAVQWQGPLVDLARAHHWVFKSATLGGCPFAKVDFTGYRTEATEEAREVCADWTQRMTDAIAAERPARVFMSFFARKENVDDGSGRPAAEQYRDGIEPYVGAWTHAGADVTVLADPPLNGDVRSADCVTLHESDPAQCAVDRSVAQPPDPLVEAARALDNPAVSVVDLTDRFCDKQKCYAVVGGVAVYFDENHMNLEFARSLRPMLAAALGYS</sequence>
<evidence type="ECO:0000256" key="1">
    <source>
        <dbReference type="SAM" id="Phobius"/>
    </source>
</evidence>
<keyword evidence="1" id="KW-0812">Transmembrane</keyword>
<dbReference type="Pfam" id="PF01757">
    <property type="entry name" value="Acyl_transf_3"/>
    <property type="match status" value="1"/>
</dbReference>
<feature type="transmembrane region" description="Helical" evidence="1">
    <location>
        <begin position="369"/>
        <end position="392"/>
    </location>
</feature>
<reference evidence="4 5" key="1">
    <citation type="submission" date="2019-03" db="EMBL/GenBank/DDBJ databases">
        <title>Genomic Encyclopedia of Archaeal and Bacterial Type Strains, Phase II (KMG-II): from individual species to whole genera.</title>
        <authorList>
            <person name="Goeker M."/>
        </authorList>
    </citation>
    <scope>NUCLEOTIDE SEQUENCE [LARGE SCALE GENOMIC DNA]</scope>
    <source>
        <strain evidence="4 5">DSM 45499</strain>
    </source>
</reference>
<dbReference type="InterPro" id="IPR002656">
    <property type="entry name" value="Acyl_transf_3_dom"/>
</dbReference>
<dbReference type="InterPro" id="IPR050879">
    <property type="entry name" value="Acyltransferase_3"/>
</dbReference>
<dbReference type="PANTHER" id="PTHR23028">
    <property type="entry name" value="ACETYLTRANSFERASE"/>
    <property type="match status" value="1"/>
</dbReference>
<feature type="transmembrane region" description="Helical" evidence="1">
    <location>
        <begin position="189"/>
        <end position="207"/>
    </location>
</feature>
<evidence type="ECO:0000313" key="4">
    <source>
        <dbReference type="EMBL" id="TDV54862.1"/>
    </source>
</evidence>
<name>A0A4R7VXZ2_9PSEU</name>
<comment type="caution">
    <text evidence="4">The sequence shown here is derived from an EMBL/GenBank/DDBJ whole genome shotgun (WGS) entry which is preliminary data.</text>
</comment>
<keyword evidence="1" id="KW-1133">Transmembrane helix</keyword>
<feature type="domain" description="Acyltransferase 3" evidence="2">
    <location>
        <begin position="33"/>
        <end position="349"/>
    </location>
</feature>
<dbReference type="GO" id="GO:0016747">
    <property type="term" value="F:acyltransferase activity, transferring groups other than amino-acyl groups"/>
    <property type="evidence" value="ECO:0007669"/>
    <property type="project" value="InterPro"/>
</dbReference>
<dbReference type="Pfam" id="PF19040">
    <property type="entry name" value="SGNH"/>
    <property type="match status" value="1"/>
</dbReference>
<feature type="transmembrane region" description="Helical" evidence="1">
    <location>
        <begin position="58"/>
        <end position="78"/>
    </location>
</feature>
<feature type="transmembrane region" description="Helical" evidence="1">
    <location>
        <begin position="268"/>
        <end position="286"/>
    </location>
</feature>
<keyword evidence="1" id="KW-0472">Membrane</keyword>
<keyword evidence="5" id="KW-1185">Reference proteome</keyword>
<dbReference type="RefSeq" id="WP_166663999.1">
    <property type="nucleotide sequence ID" value="NZ_SOCP01000003.1"/>
</dbReference>
<dbReference type="AlphaFoldDB" id="A0A4R7VXZ2"/>
<accession>A0A4R7VXZ2</accession>
<feature type="transmembrane region" description="Helical" evidence="1">
    <location>
        <begin position="332"/>
        <end position="348"/>
    </location>
</feature>
<dbReference type="Proteomes" id="UP000294927">
    <property type="component" value="Unassembled WGS sequence"/>
</dbReference>